<dbReference type="Pfam" id="PF18962">
    <property type="entry name" value="Por_Secre_tail"/>
    <property type="match status" value="1"/>
</dbReference>
<dbReference type="CDD" id="cd00063">
    <property type="entry name" value="FN3"/>
    <property type="match status" value="1"/>
</dbReference>
<dbReference type="InterPro" id="IPR013783">
    <property type="entry name" value="Ig-like_fold"/>
</dbReference>
<dbReference type="InterPro" id="IPR044023">
    <property type="entry name" value="Ig_7"/>
</dbReference>
<organism evidence="3 4">
    <name type="scientific">Chryseobacterium aquaticum subsp. greenlandense</name>
    <dbReference type="NCBI Taxonomy" id="345663"/>
    <lineage>
        <taxon>Bacteria</taxon>
        <taxon>Pseudomonadati</taxon>
        <taxon>Bacteroidota</taxon>
        <taxon>Flavobacteriia</taxon>
        <taxon>Flavobacteriales</taxon>
        <taxon>Weeksellaceae</taxon>
        <taxon>Chryseobacterium group</taxon>
        <taxon>Chryseobacterium</taxon>
    </lineage>
</organism>
<dbReference type="SMART" id="SM00060">
    <property type="entry name" value="FN3"/>
    <property type="match status" value="2"/>
</dbReference>
<dbReference type="InterPro" id="IPR026444">
    <property type="entry name" value="Secre_tail"/>
</dbReference>
<dbReference type="InterPro" id="IPR036116">
    <property type="entry name" value="FN3_sf"/>
</dbReference>
<evidence type="ECO:0000256" key="1">
    <source>
        <dbReference type="ARBA" id="ARBA00022729"/>
    </source>
</evidence>
<dbReference type="SUPFAM" id="SSF49265">
    <property type="entry name" value="Fibronectin type III"/>
    <property type="match status" value="2"/>
</dbReference>
<accession>A0A117KCK1</accession>
<dbReference type="RefSeq" id="WP_059135443.1">
    <property type="nucleotide sequence ID" value="NZ_LMAI01000002.1"/>
</dbReference>
<dbReference type="Proteomes" id="UP000054388">
    <property type="component" value="Unassembled WGS sequence"/>
</dbReference>
<reference evidence="3 4" key="1">
    <citation type="submission" date="2015-10" db="EMBL/GenBank/DDBJ databases">
        <title>Genome sequence of Chryseobacterium greenlandense.</title>
        <authorList>
            <person name="Newman J."/>
            <person name="Fischer K."/>
            <person name="Miller J."/>
        </authorList>
    </citation>
    <scope>NUCLEOTIDE SEQUENCE [LARGE SCALE GENOMIC DNA]</scope>
    <source>
        <strain evidence="3 4">UMB34</strain>
    </source>
</reference>
<comment type="caution">
    <text evidence="3">The sequence shown here is derived from an EMBL/GenBank/DDBJ whole genome shotgun (WGS) entry which is preliminary data.</text>
</comment>
<dbReference type="PROSITE" id="PS50853">
    <property type="entry name" value="FN3"/>
    <property type="match status" value="1"/>
</dbReference>
<dbReference type="Gene3D" id="2.60.40.10">
    <property type="entry name" value="Immunoglobulins"/>
    <property type="match status" value="2"/>
</dbReference>
<evidence type="ECO:0000259" key="2">
    <source>
        <dbReference type="PROSITE" id="PS50853"/>
    </source>
</evidence>
<name>A0A117KCK1_9FLAO</name>
<evidence type="ECO:0000313" key="3">
    <source>
        <dbReference type="EMBL" id="KUJ57418.1"/>
    </source>
</evidence>
<evidence type="ECO:0000313" key="4">
    <source>
        <dbReference type="Proteomes" id="UP000054388"/>
    </source>
</evidence>
<dbReference type="AlphaFoldDB" id="A0A117KCK1"/>
<sequence>MKHFYTIFTRQEMAKIRRIFSVFGIFLSVAFSQQFFAQLYPVAGTCTSLGTNTYALNSTANSSATNRIAVIYPASQLVGIAGQQLNSMFLKKFTATDLGGTPNLKIYLKETPNVDFGTGTIDWATQITGATLLYDSNPVTAAAGAAGWKEFSFSSNFSYSGISNLMLLMEYVNTGNTTSTTWQYEYTAPCVVTTNSYTTRYINTTTGTLGTSLTSNDYRRPVIGFNYVVTCPSTTVPVVSGITTNSATANWNAGGTETSWDYAVGLSNAGIPTTWTTTSTPTATLSLNPQTEYIFYVRANCGGSNGSSAWKASTLFKTLCAPTTSMFENFDSYATGNIVPDCWARIVGASNTAQSISSTTPASGTRNILQTTSTAANATIVVLPEFSNVNAGTHWLRFKARVASATGSLDVGYVTNIADASTFVNIQTVNILNTSYTAQDSEYTVIVPSTVPSNARLAIRNNGASTVGHFYDDVYWEAKPSCISPTNISVSNISPTSAQIQWTASVTPPANGYDIYYSTSNTPPTASTTPSATGITGTSTTISQLSPSTLYYFWVRSRCSSSSFSNWTTQIVSFNTSCQSPDILSTAEATVCPNNPATLSATSEAGALFTWYDAATAGNIVGSASSYTTPPLSATTNYWVTAKSQTSGIVGKTTPVSTTGNNGFNDVGLVFDAINKFMLQSIDIYPIHATNTTGTVTIALKNSAGTTLETATVNVNISPSGLLNTVALNFNVPAGNGHRLVVTGVTNISNLIRESVTTAFTYPYILPGVCSITSAYTGGVSAIYYYYLYNWQVISSCESPRTMVTATVDTNCLSTSEIDKRDAIKVYPNPFSEIINITKSELVKTIRVSDLSGKLLRTINQPEAVLRLNDLAAGMYLLELDMKDGSQQIIKIIKK</sequence>
<dbReference type="InterPro" id="IPR003961">
    <property type="entry name" value="FN3_dom"/>
</dbReference>
<dbReference type="NCBIfam" id="TIGR04183">
    <property type="entry name" value="Por_Secre_tail"/>
    <property type="match status" value="1"/>
</dbReference>
<gene>
    <name evidence="3" type="ORF">AR686_01200</name>
</gene>
<keyword evidence="1" id="KW-0732">Signal</keyword>
<feature type="domain" description="Fibronectin type-III" evidence="2">
    <location>
        <begin position="484"/>
        <end position="580"/>
    </location>
</feature>
<dbReference type="EMBL" id="LMAI01000002">
    <property type="protein sequence ID" value="KUJ57418.1"/>
    <property type="molecule type" value="Genomic_DNA"/>
</dbReference>
<proteinExistence type="predicted"/>
<dbReference type="Pfam" id="PF19081">
    <property type="entry name" value="Ig_7"/>
    <property type="match status" value="1"/>
</dbReference>
<dbReference type="Pfam" id="PF00041">
    <property type="entry name" value="fn3"/>
    <property type="match status" value="1"/>
</dbReference>
<protein>
    <recommendedName>
        <fullName evidence="2">Fibronectin type-III domain-containing protein</fullName>
    </recommendedName>
</protein>